<protein>
    <submittedName>
        <fullName evidence="1">Uncharacterized protein</fullName>
    </submittedName>
</protein>
<accession>X0ZMF1</accession>
<proteinExistence type="predicted"/>
<reference evidence="1" key="1">
    <citation type="journal article" date="2014" name="Front. Microbiol.">
        <title>High frequency of phylogenetically diverse reductive dehalogenase-homologous genes in deep subseafloor sedimentary metagenomes.</title>
        <authorList>
            <person name="Kawai M."/>
            <person name="Futagami T."/>
            <person name="Toyoda A."/>
            <person name="Takaki Y."/>
            <person name="Nishi S."/>
            <person name="Hori S."/>
            <person name="Arai W."/>
            <person name="Tsubouchi T."/>
            <person name="Morono Y."/>
            <person name="Uchiyama I."/>
            <person name="Ito T."/>
            <person name="Fujiyama A."/>
            <person name="Inagaki F."/>
            <person name="Takami H."/>
        </authorList>
    </citation>
    <scope>NUCLEOTIDE SEQUENCE</scope>
    <source>
        <strain evidence="1">Expedition CK06-06</strain>
    </source>
</reference>
<dbReference type="EMBL" id="BARS01054508">
    <property type="protein sequence ID" value="GAG49391.1"/>
    <property type="molecule type" value="Genomic_DNA"/>
</dbReference>
<evidence type="ECO:0000313" key="1">
    <source>
        <dbReference type="EMBL" id="GAG49391.1"/>
    </source>
</evidence>
<gene>
    <name evidence="1" type="ORF">S01H1_80683</name>
</gene>
<organism evidence="1">
    <name type="scientific">marine sediment metagenome</name>
    <dbReference type="NCBI Taxonomy" id="412755"/>
    <lineage>
        <taxon>unclassified sequences</taxon>
        <taxon>metagenomes</taxon>
        <taxon>ecological metagenomes</taxon>
    </lineage>
</organism>
<name>X0ZMF1_9ZZZZ</name>
<comment type="caution">
    <text evidence="1">The sequence shown here is derived from an EMBL/GenBank/DDBJ whole genome shotgun (WGS) entry which is preliminary data.</text>
</comment>
<feature type="non-terminal residue" evidence="1">
    <location>
        <position position="1"/>
    </location>
</feature>
<sequence length="76" mass="7985">EAQDIFRRQQAQTSQGQQQLLGGQIGLGGLGQIFELFNSGLLGQFGGLQSQQGLVGPANILNQQKDFRVGGGITGN</sequence>
<dbReference type="AlphaFoldDB" id="X0ZMF1"/>